<feature type="transmembrane region" description="Helical" evidence="1">
    <location>
        <begin position="196"/>
        <end position="217"/>
    </location>
</feature>
<evidence type="ECO:0000256" key="1">
    <source>
        <dbReference type="SAM" id="Phobius"/>
    </source>
</evidence>
<dbReference type="EMBL" id="JAGTXB010000011">
    <property type="protein sequence ID" value="MBS0029898.1"/>
    <property type="molecule type" value="Genomic_DNA"/>
</dbReference>
<keyword evidence="1" id="KW-0812">Transmembrane</keyword>
<gene>
    <name evidence="2" type="ORF">KE626_21420</name>
</gene>
<keyword evidence="1" id="KW-0472">Membrane</keyword>
<dbReference type="Proteomes" id="UP000676386">
    <property type="component" value="Unassembled WGS sequence"/>
</dbReference>
<evidence type="ECO:0000313" key="3">
    <source>
        <dbReference type="Proteomes" id="UP000676386"/>
    </source>
</evidence>
<accession>A0ABS5J3V2</accession>
<reference evidence="2 3" key="1">
    <citation type="submission" date="2021-04" db="EMBL/GenBank/DDBJ databases">
        <title>Chitinophaga sp. nov., isolated from the rhizosphere soil.</title>
        <authorList>
            <person name="He S."/>
        </authorList>
    </citation>
    <scope>NUCLEOTIDE SEQUENCE [LARGE SCALE GENOMIC DNA]</scope>
    <source>
        <strain evidence="2 3">2R12</strain>
    </source>
</reference>
<feature type="transmembrane region" description="Helical" evidence="1">
    <location>
        <begin position="130"/>
        <end position="151"/>
    </location>
</feature>
<feature type="transmembrane region" description="Helical" evidence="1">
    <location>
        <begin position="7"/>
        <end position="30"/>
    </location>
</feature>
<dbReference type="InterPro" id="IPR025495">
    <property type="entry name" value="DUF4386"/>
</dbReference>
<feature type="transmembrane region" description="Helical" evidence="1">
    <location>
        <begin position="90"/>
        <end position="110"/>
    </location>
</feature>
<organism evidence="2 3">
    <name type="scientific">Chitinophaga hostae</name>
    <dbReference type="NCBI Taxonomy" id="2831022"/>
    <lineage>
        <taxon>Bacteria</taxon>
        <taxon>Pseudomonadati</taxon>
        <taxon>Bacteroidota</taxon>
        <taxon>Chitinophagia</taxon>
        <taxon>Chitinophagales</taxon>
        <taxon>Chitinophagaceae</taxon>
        <taxon>Chitinophaga</taxon>
    </lineage>
</organism>
<dbReference type="Pfam" id="PF14329">
    <property type="entry name" value="DUF4386"/>
    <property type="match status" value="1"/>
</dbReference>
<dbReference type="RefSeq" id="WP_211975007.1">
    <property type="nucleotide sequence ID" value="NZ_CBFHAM010000023.1"/>
</dbReference>
<feature type="transmembrane region" description="Helical" evidence="1">
    <location>
        <begin position="163"/>
        <end position="184"/>
    </location>
</feature>
<sequence length="224" mass="24631">MMSQRRISAIAGISLLTMAVVAGFGYGFAFERLYVAGNGDATVSRLNNTSWLLTSVIASFIIILILDVIVALALYALFKKASPLLSLISAASRLMYAAILGKAITYLVSAGHQLQDTPQDKEMVMNNLDLFLHTWSLGLIIFGIHLCILGMVLKNAGFVPKTLVFLVLFAGACYISTNVSHQLWPLYEVYRNKVDMILALPMALGEMALAVWLIYICRKKYLCA</sequence>
<feature type="transmembrane region" description="Helical" evidence="1">
    <location>
        <begin position="50"/>
        <end position="78"/>
    </location>
</feature>
<proteinExistence type="predicted"/>
<name>A0ABS5J3V2_9BACT</name>
<comment type="caution">
    <text evidence="2">The sequence shown here is derived from an EMBL/GenBank/DDBJ whole genome shotgun (WGS) entry which is preliminary data.</text>
</comment>
<evidence type="ECO:0000313" key="2">
    <source>
        <dbReference type="EMBL" id="MBS0029898.1"/>
    </source>
</evidence>
<protein>
    <submittedName>
        <fullName evidence="2">DUF4386 domain-containing protein</fullName>
    </submittedName>
</protein>
<keyword evidence="1" id="KW-1133">Transmembrane helix</keyword>
<keyword evidence="3" id="KW-1185">Reference proteome</keyword>